<gene>
    <name evidence="1" type="ordered locus">S70_04705</name>
</gene>
<dbReference type="OrthoDB" id="6434096at2"/>
<evidence type="ECO:0000313" key="1">
    <source>
        <dbReference type="EMBL" id="AFH92821.1"/>
    </source>
</evidence>
<dbReference type="RefSeq" id="WP_014656521.1">
    <property type="nucleotide sequence ID" value="NC_017731.1"/>
</dbReference>
<sequence length="190" mass="20950">MAYFTDAGNGVVADDGTLITYSDAVNALECGHYDEELLKGLHLAAAVMGKLADEPDTLTLEQRVSVWRWVVVACFIREQQEKNGTIKVPNGNGGFDLATIYSNGKSSLSIYPAPLRLALSENLERIMVETFGKALWADFTVRMYVDFLDISLECGPRLSAKGREGLCILHDDYIRALQSEGIFPAMPTMH</sequence>
<organism evidence="1 2">
    <name type="scientific">Providencia stuartii (strain MRSN 2154)</name>
    <dbReference type="NCBI Taxonomy" id="1157951"/>
    <lineage>
        <taxon>Bacteria</taxon>
        <taxon>Pseudomonadati</taxon>
        <taxon>Pseudomonadota</taxon>
        <taxon>Gammaproteobacteria</taxon>
        <taxon>Enterobacterales</taxon>
        <taxon>Morganellaceae</taxon>
        <taxon>Providencia</taxon>
    </lineage>
</organism>
<proteinExistence type="predicted"/>
<reference evidence="2" key="2">
    <citation type="submission" date="2012-04" db="EMBL/GenBank/DDBJ databases">
        <title>Complete genome sequence of Providencia stuartii clinical isolate MRSN 2154.</title>
        <authorList>
            <person name="Clifford R.J."/>
            <person name="Hang J."/>
            <person name="Riley M.C."/>
            <person name="Onmus-Leone F."/>
            <person name="Kuschner R.A."/>
            <person name="Lesho E.P."/>
            <person name="Waterman P.E."/>
        </authorList>
    </citation>
    <scope>NUCLEOTIDE SEQUENCE [LARGE SCALE GENOMIC DNA]</scope>
    <source>
        <strain evidence="2">MRSN 2154</strain>
    </source>
</reference>
<dbReference type="HOGENOM" id="CLU_111578_0_0_6"/>
<name>A0A140NIU3_PROSM</name>
<protein>
    <submittedName>
        <fullName evidence="1">Uncharacterized protein</fullName>
    </submittedName>
</protein>
<dbReference type="EMBL" id="CP003488">
    <property type="protein sequence ID" value="AFH92821.1"/>
    <property type="molecule type" value="Genomic_DNA"/>
</dbReference>
<reference evidence="1 2" key="1">
    <citation type="journal article" date="2012" name="J. Bacteriol.">
        <title>Complete Genome Sequence of Providencia stuartii Clinical Isolate MRSN 2154.</title>
        <authorList>
            <person name="Clifford R.J."/>
            <person name="Hang J."/>
            <person name="Riley M.C."/>
            <person name="Onmus-Leone F."/>
            <person name="Kuschner R.A."/>
            <person name="Lesho E.P."/>
            <person name="Waterman P.E."/>
        </authorList>
    </citation>
    <scope>NUCLEOTIDE SEQUENCE [LARGE SCALE GENOMIC DNA]</scope>
    <source>
        <strain evidence="1 2">MRSN 2154</strain>
    </source>
</reference>
<dbReference type="Proteomes" id="UP000005012">
    <property type="component" value="Chromosome"/>
</dbReference>
<dbReference type="KEGG" id="psi:S70_04705"/>
<dbReference type="AlphaFoldDB" id="A0A140NIU3"/>
<evidence type="ECO:0000313" key="2">
    <source>
        <dbReference type="Proteomes" id="UP000005012"/>
    </source>
</evidence>
<dbReference type="PATRIC" id="fig|1157951.4.peg.932"/>
<accession>A0A140NIU3</accession>